<organism evidence="2 3">
    <name type="scientific">Meloidogyne incognita</name>
    <name type="common">Southern root-knot nematode worm</name>
    <name type="synonym">Oxyuris incognita</name>
    <dbReference type="NCBI Taxonomy" id="6306"/>
    <lineage>
        <taxon>Eukaryota</taxon>
        <taxon>Metazoa</taxon>
        <taxon>Ecdysozoa</taxon>
        <taxon>Nematoda</taxon>
        <taxon>Chromadorea</taxon>
        <taxon>Rhabditida</taxon>
        <taxon>Tylenchina</taxon>
        <taxon>Tylenchomorpha</taxon>
        <taxon>Tylenchoidea</taxon>
        <taxon>Meloidogynidae</taxon>
        <taxon>Meloidogyninae</taxon>
        <taxon>Meloidogyne</taxon>
        <taxon>Meloidogyne incognita group</taxon>
    </lineage>
</organism>
<feature type="region of interest" description="Disordered" evidence="1">
    <location>
        <begin position="956"/>
        <end position="979"/>
    </location>
</feature>
<feature type="region of interest" description="Disordered" evidence="1">
    <location>
        <begin position="549"/>
        <end position="583"/>
    </location>
</feature>
<feature type="compositionally biased region" description="Basic residues" evidence="1">
    <location>
        <begin position="571"/>
        <end position="583"/>
    </location>
</feature>
<reference evidence="3" key="1">
    <citation type="submission" date="2022-11" db="UniProtKB">
        <authorList>
            <consortium name="WormBaseParasite"/>
        </authorList>
    </citation>
    <scope>IDENTIFICATION</scope>
</reference>
<feature type="region of interest" description="Disordered" evidence="1">
    <location>
        <begin position="238"/>
        <end position="264"/>
    </location>
</feature>
<sequence length="1085" mass="122483">MVSRDLTCDEIMPPLDDGESLVQLVRSSTSTPSTVRLPRYQQPQEVSTKNKIIGGSSKSSHFINCQDDSATSTINYTTTVRDVLTRQIKNSKLKNEHLAGFSNPRILTSVSMQEERTSPPIVINTYLNHHGSHTPFNSSNGRVDVHKQKNSLITASNAFSAKTSNNSSNSHNYASIKSSFASNTTSYSSSHGSQIIKVAKLDNSSQQKQHQKILPSSTWASQQPIDSSIISRSPPQQLINNYSFQPSKSLPSSDKSTLNSQSAVNSNLPQQTVYSVVLQNRPHQPTEDDSTTQVTTKSPIKKVSNIPHTSPRPGILVKNSWNSQTTNKRIVGGVIASDNLSEINSFTNNVPVIDLMPNGIGSVDDLQRKRTRKQHFCDGDIASTTDVVTSPSDKFMRMEVSGSRHRPSSFVEISSSTQDGNCFETSTTTSIPMNSHTDPHSFPPVFSTHIERIPKKRGRPKLSNSSIDQQNQQINLLPEKQCISSPKSNQIYSTNMSTTITNSNNQYLRLSSPNSNVAASTNLASSNSTFQQSRIKRSIETAATFQTEMKTKRKYRKKTPELDPQTGQVMKKPRKKGPGRKSKREIELAAQQARESAILAEMGFPLPKSGSFSNSTTEARQQHFVTPGTSANDLTNNYEHSRQRANQVSLDKISDDEQMSINALCRFRTNSEHQQLLQRRRLTFSNFVDSSSDRTLESFVRPKFHSMCEIKSNDPETEHFVPPIASTSQQPFKDSSLPFAESENTDLMKLLTNFSNDINTSLGQKELMEYREMLISLLTEKETMSEAKHTQKDSLRSCLKSRLLDYLKNELLDEENEVVCNVFESQEQVKSAFDCLNLLPNACVYFNKSKQLLDLIRIKILARYLYRNLTAEFSKKKDLNKQNLPKLVPLSSFNTQTFTATKPINLLFEKKIEEMIDSRNKELDIFPLEEREGNVDEKDFEKAEIESALDSLKNLMEKKSSSSCNQQSPNDPFINSPHSSNNIDDLNSSIYANSQNSLPVELLNITRRRKENKQKRKLNKRFGIDFNQINKEEKMEDDLDDCDNSYEVESLKSFLQQLNLLSCRWNFSFQHIERLNNDIQTLLEK</sequence>
<feature type="region of interest" description="Disordered" evidence="1">
    <location>
        <begin position="202"/>
        <end position="221"/>
    </location>
</feature>
<feature type="compositionally biased region" description="Polar residues" evidence="1">
    <location>
        <begin position="240"/>
        <end position="264"/>
    </location>
</feature>
<proteinExistence type="predicted"/>
<keyword evidence="2" id="KW-1185">Reference proteome</keyword>
<feature type="region of interest" description="Disordered" evidence="1">
    <location>
        <begin position="401"/>
        <end position="421"/>
    </location>
</feature>
<evidence type="ECO:0000256" key="1">
    <source>
        <dbReference type="SAM" id="MobiDB-lite"/>
    </source>
</evidence>
<feature type="compositionally biased region" description="Polar residues" evidence="1">
    <location>
        <begin position="411"/>
        <end position="421"/>
    </location>
</feature>
<name>A0A914M6A1_MELIC</name>
<evidence type="ECO:0000313" key="3">
    <source>
        <dbReference type="WBParaSite" id="Minc3s01254g22129"/>
    </source>
</evidence>
<dbReference type="WBParaSite" id="Minc3s01254g22129">
    <property type="protein sequence ID" value="Minc3s01254g22129"/>
    <property type="gene ID" value="Minc3s01254g22129"/>
</dbReference>
<protein>
    <submittedName>
        <fullName evidence="3">Uncharacterized protein</fullName>
    </submittedName>
</protein>
<feature type="region of interest" description="Disordered" evidence="1">
    <location>
        <begin position="282"/>
        <end position="313"/>
    </location>
</feature>
<dbReference type="Proteomes" id="UP000887563">
    <property type="component" value="Unplaced"/>
</dbReference>
<feature type="compositionally biased region" description="Polar residues" evidence="1">
    <location>
        <begin position="202"/>
        <end position="220"/>
    </location>
</feature>
<dbReference type="AlphaFoldDB" id="A0A914M6A1"/>
<accession>A0A914M6A1</accession>
<evidence type="ECO:0000313" key="2">
    <source>
        <dbReference type="Proteomes" id="UP000887563"/>
    </source>
</evidence>
<feature type="compositionally biased region" description="Polar residues" evidence="1">
    <location>
        <begin position="961"/>
        <end position="970"/>
    </location>
</feature>